<keyword evidence="1" id="KW-0285">Flavoprotein</keyword>
<dbReference type="GO" id="GO:0010181">
    <property type="term" value="F:FMN binding"/>
    <property type="evidence" value="ECO:0007669"/>
    <property type="project" value="InterPro"/>
</dbReference>
<dbReference type="InterPro" id="IPR051799">
    <property type="entry name" value="NADH_flavin_oxidoreductase"/>
</dbReference>
<evidence type="ECO:0000259" key="3">
    <source>
        <dbReference type="Pfam" id="PF00724"/>
    </source>
</evidence>
<dbReference type="PANTHER" id="PTHR43656:SF2">
    <property type="entry name" value="BINDING OXIDOREDUCTASE, PUTATIVE (AFU_ORTHOLOGUE AFUA_2G08260)-RELATED"/>
    <property type="match status" value="1"/>
</dbReference>
<dbReference type="PANTHER" id="PTHR43656">
    <property type="entry name" value="BINDING OXIDOREDUCTASE, PUTATIVE (AFU_ORTHOLOGUE AFUA_2G08260)-RELATED"/>
    <property type="match status" value="1"/>
</dbReference>
<dbReference type="CDD" id="cd04733">
    <property type="entry name" value="OYE_like_2_FMN"/>
    <property type="match status" value="1"/>
</dbReference>
<dbReference type="Pfam" id="PF00724">
    <property type="entry name" value="Oxidored_FMN"/>
    <property type="match status" value="1"/>
</dbReference>
<evidence type="ECO:0000313" key="4">
    <source>
        <dbReference type="EMBL" id="WOE74675.1"/>
    </source>
</evidence>
<gene>
    <name evidence="4" type="ORF">RB602_12585</name>
</gene>
<accession>A0AA97I1F3</accession>
<dbReference type="Proteomes" id="UP001302429">
    <property type="component" value="Chromosome"/>
</dbReference>
<evidence type="ECO:0000256" key="1">
    <source>
        <dbReference type="ARBA" id="ARBA00022630"/>
    </source>
</evidence>
<evidence type="ECO:0000313" key="5">
    <source>
        <dbReference type="Proteomes" id="UP001302429"/>
    </source>
</evidence>
<sequence length="438" mass="47976">MGAMLDAELKLPCGVIIPNRLAKAAMTEGLATPDGRPTPELERLYGIWSDGGAGLLLSGNVIVDKDHLERPGNVVIEAEPDGDMKNRLRRWAQAATRSGNQFWAQISHGGRQTQKVVNPTPKSSSDVALDLPGGLFGTPSPLSVDEIADLVTRWAIAARACQEAGFTGVEIHGAHGYLISQFLSPRVNHRTDDYGGTLENRARFLLEIVAAVREAVGPEFPVSVKLNSADFQKGGFNFEDSLAVVEWLEAASVDLIEISGGTYEQPKLAGKEGIEPEEKQNVAQSTAAREAYFVDFAKAMQAKVQIPLMVTGGFRTRQAMEQALESGAADLIGLARPMCLMTDAPQQLLDGMDTLPRYEDDLGLLPNWLGFLRRFKMMKAMDGFAGIYWFYQQLWMLGHEGRVDARYPVLKAFRTVDRRNQSIMAARKLMANAVGDPQ</sequence>
<organism evidence="4 5">
    <name type="scientific">Alterisphingorhabdus coralli</name>
    <dbReference type="NCBI Taxonomy" id="3071408"/>
    <lineage>
        <taxon>Bacteria</taxon>
        <taxon>Pseudomonadati</taxon>
        <taxon>Pseudomonadota</taxon>
        <taxon>Alphaproteobacteria</taxon>
        <taxon>Sphingomonadales</taxon>
        <taxon>Sphingomonadaceae</taxon>
        <taxon>Alterisphingorhabdus (ex Yan et al. 2024)</taxon>
    </lineage>
</organism>
<dbReference type="KEGG" id="acoa:RB602_12585"/>
<protein>
    <submittedName>
        <fullName evidence="4">NADH:flavin oxidoreductase/NADH oxidase family protein</fullName>
    </submittedName>
</protein>
<dbReference type="AlphaFoldDB" id="A0AA97I1F3"/>
<dbReference type="EMBL" id="CP136594">
    <property type="protein sequence ID" value="WOE74675.1"/>
    <property type="molecule type" value="Genomic_DNA"/>
</dbReference>
<dbReference type="SUPFAM" id="SSF51395">
    <property type="entry name" value="FMN-linked oxidoreductases"/>
    <property type="match status" value="1"/>
</dbReference>
<dbReference type="GO" id="GO:0016491">
    <property type="term" value="F:oxidoreductase activity"/>
    <property type="evidence" value="ECO:0007669"/>
    <property type="project" value="UniProtKB-KW"/>
</dbReference>
<proteinExistence type="predicted"/>
<reference evidence="4 5" key="1">
    <citation type="submission" date="2023-10" db="EMBL/GenBank/DDBJ databases">
        <title>Complete genome sequence of a Sphingomonadaceae bacterium.</title>
        <authorList>
            <person name="Yan C."/>
        </authorList>
    </citation>
    <scope>NUCLEOTIDE SEQUENCE [LARGE SCALE GENOMIC DNA]</scope>
    <source>
        <strain evidence="4 5">SCSIO 66989</strain>
    </source>
</reference>
<dbReference type="InterPro" id="IPR013785">
    <property type="entry name" value="Aldolase_TIM"/>
</dbReference>
<keyword evidence="2" id="KW-0560">Oxidoreductase</keyword>
<evidence type="ECO:0000256" key="2">
    <source>
        <dbReference type="ARBA" id="ARBA00023002"/>
    </source>
</evidence>
<feature type="domain" description="NADH:flavin oxidoreductase/NADH oxidase N-terminal" evidence="3">
    <location>
        <begin position="17"/>
        <end position="346"/>
    </location>
</feature>
<dbReference type="Gene3D" id="3.20.20.70">
    <property type="entry name" value="Aldolase class I"/>
    <property type="match status" value="1"/>
</dbReference>
<dbReference type="RefSeq" id="WP_317080935.1">
    <property type="nucleotide sequence ID" value="NZ_CP136594.1"/>
</dbReference>
<dbReference type="InterPro" id="IPR001155">
    <property type="entry name" value="OxRdtase_FMN_N"/>
</dbReference>
<name>A0AA97I1F3_9SPHN</name>
<keyword evidence="5" id="KW-1185">Reference proteome</keyword>